<reference evidence="1 2" key="1">
    <citation type="submission" date="2014-04" db="EMBL/GenBank/DDBJ databases">
        <authorList>
            <consortium name="DOE Joint Genome Institute"/>
            <person name="Kuo A."/>
            <person name="Tarkka M."/>
            <person name="Buscot F."/>
            <person name="Kohler A."/>
            <person name="Nagy L.G."/>
            <person name="Floudas D."/>
            <person name="Copeland A."/>
            <person name="Barry K.W."/>
            <person name="Cichocki N."/>
            <person name="Veneault-Fourrey C."/>
            <person name="LaButti K."/>
            <person name="Lindquist E.A."/>
            <person name="Lipzen A."/>
            <person name="Lundell T."/>
            <person name="Morin E."/>
            <person name="Murat C."/>
            <person name="Sun H."/>
            <person name="Tunlid A."/>
            <person name="Henrissat B."/>
            <person name="Grigoriev I.V."/>
            <person name="Hibbett D.S."/>
            <person name="Martin F."/>
            <person name="Nordberg H.P."/>
            <person name="Cantor M.N."/>
            <person name="Hua S.X."/>
        </authorList>
    </citation>
    <scope>NUCLEOTIDE SEQUENCE [LARGE SCALE GENOMIC DNA]</scope>
    <source>
        <strain evidence="1 2">F 1598</strain>
    </source>
</reference>
<name>A0A0C3FS68_PILCF</name>
<protein>
    <submittedName>
        <fullName evidence="1">Uncharacterized protein</fullName>
    </submittedName>
</protein>
<sequence length="54" mass="5750">MLGAIYPASSSTDLSTRRQVTADALQVFVVSETMEIVGGGGVLQLWVRVGRLGR</sequence>
<dbReference type="AlphaFoldDB" id="A0A0C3FS68"/>
<dbReference type="EMBL" id="KN832980">
    <property type="protein sequence ID" value="KIM86935.1"/>
    <property type="molecule type" value="Genomic_DNA"/>
</dbReference>
<keyword evidence="2" id="KW-1185">Reference proteome</keyword>
<accession>A0A0C3FS68</accession>
<proteinExistence type="predicted"/>
<dbReference type="InParanoid" id="A0A0C3FS68"/>
<evidence type="ECO:0000313" key="2">
    <source>
        <dbReference type="Proteomes" id="UP000054166"/>
    </source>
</evidence>
<organism evidence="1 2">
    <name type="scientific">Piloderma croceum (strain F 1598)</name>
    <dbReference type="NCBI Taxonomy" id="765440"/>
    <lineage>
        <taxon>Eukaryota</taxon>
        <taxon>Fungi</taxon>
        <taxon>Dikarya</taxon>
        <taxon>Basidiomycota</taxon>
        <taxon>Agaricomycotina</taxon>
        <taxon>Agaricomycetes</taxon>
        <taxon>Agaricomycetidae</taxon>
        <taxon>Atheliales</taxon>
        <taxon>Atheliaceae</taxon>
        <taxon>Piloderma</taxon>
    </lineage>
</organism>
<dbReference type="HOGENOM" id="CLU_3051148_0_0_1"/>
<dbReference type="Proteomes" id="UP000054166">
    <property type="component" value="Unassembled WGS sequence"/>
</dbReference>
<evidence type="ECO:0000313" key="1">
    <source>
        <dbReference type="EMBL" id="KIM86935.1"/>
    </source>
</evidence>
<reference evidence="2" key="2">
    <citation type="submission" date="2015-01" db="EMBL/GenBank/DDBJ databases">
        <title>Evolutionary Origins and Diversification of the Mycorrhizal Mutualists.</title>
        <authorList>
            <consortium name="DOE Joint Genome Institute"/>
            <consortium name="Mycorrhizal Genomics Consortium"/>
            <person name="Kohler A."/>
            <person name="Kuo A."/>
            <person name="Nagy L.G."/>
            <person name="Floudas D."/>
            <person name="Copeland A."/>
            <person name="Barry K.W."/>
            <person name="Cichocki N."/>
            <person name="Veneault-Fourrey C."/>
            <person name="LaButti K."/>
            <person name="Lindquist E.A."/>
            <person name="Lipzen A."/>
            <person name="Lundell T."/>
            <person name="Morin E."/>
            <person name="Murat C."/>
            <person name="Riley R."/>
            <person name="Ohm R."/>
            <person name="Sun H."/>
            <person name="Tunlid A."/>
            <person name="Henrissat B."/>
            <person name="Grigoriev I.V."/>
            <person name="Hibbett D.S."/>
            <person name="Martin F."/>
        </authorList>
    </citation>
    <scope>NUCLEOTIDE SEQUENCE [LARGE SCALE GENOMIC DNA]</scope>
    <source>
        <strain evidence="2">F 1598</strain>
    </source>
</reference>
<gene>
    <name evidence="1" type="ORF">PILCRDRAFT_815391</name>
</gene>